<gene>
    <name evidence="2" type="ORF">GQ43DRAFT_433778</name>
</gene>
<feature type="region of interest" description="Disordered" evidence="1">
    <location>
        <begin position="381"/>
        <end position="418"/>
    </location>
</feature>
<keyword evidence="3" id="KW-1185">Reference proteome</keyword>
<dbReference type="OrthoDB" id="4738706at2759"/>
<accession>A0A9P4MQI8</accession>
<dbReference type="EMBL" id="ML994103">
    <property type="protein sequence ID" value="KAF2198997.1"/>
    <property type="molecule type" value="Genomic_DNA"/>
</dbReference>
<evidence type="ECO:0000313" key="3">
    <source>
        <dbReference type="Proteomes" id="UP000799536"/>
    </source>
</evidence>
<proteinExistence type="predicted"/>
<sequence>MGHRRFGSMFPVPTVADPGVQSAIPSTGPDVSIDDLGDNCLSCVSVSPLDEPLIDSIPSTPTPGSKACNGKSDLTNPILVVDVAHETTCATGGNTFGNSRFYNLSAAYTNGSPYQQDDTNKKRPCDDQPGRARHDERDDDGNKRCRRSSTPPVPPDGQNRKYACHFFKHNPREYRLGKCRGPGWSKIPRLKEHIYRRHRKHICKRCHCVFENQKDLVAHQKQSCEVRLPADPISDKLDGIDEGQYQKLKSRAGLKGKNDKERWEEIYRIIFGDEASMPSPYYEDDDFVDDIDHLTREQLRQHWIKSCHGTLHDQIETHLEPVLSPYCRNMVDWESGETLFMLTKSQVKEVVQSVFDQIVPLQPIGPDEGDVKNNNAFARSAQSDPPVFLSGTSDDRPSECSIDDTGFPGGETRGSGYSSSFPDMLDLPTGDMYHFSGESALYSIPSGVGALVPSELGGDDGLSEAYLPDFSIARRVDWPVSLATESQSQTRELYTASDETVRARAASHFIEHLETHDGDLFDVKPDENLLLSTFHGSTDYDMEDILQAEPGGEDWGVGPLDRF</sequence>
<dbReference type="Proteomes" id="UP000799536">
    <property type="component" value="Unassembled WGS sequence"/>
</dbReference>
<protein>
    <recommendedName>
        <fullName evidence="4">C2H2-type domain-containing protein</fullName>
    </recommendedName>
</protein>
<dbReference type="PANTHER" id="PTHR38166">
    <property type="entry name" value="C2H2-TYPE DOMAIN-CONTAINING PROTEIN-RELATED"/>
    <property type="match status" value="1"/>
</dbReference>
<evidence type="ECO:0000313" key="2">
    <source>
        <dbReference type="EMBL" id="KAF2198997.1"/>
    </source>
</evidence>
<evidence type="ECO:0000256" key="1">
    <source>
        <dbReference type="SAM" id="MobiDB-lite"/>
    </source>
</evidence>
<reference evidence="2" key="1">
    <citation type="journal article" date="2020" name="Stud. Mycol.">
        <title>101 Dothideomycetes genomes: a test case for predicting lifestyles and emergence of pathogens.</title>
        <authorList>
            <person name="Haridas S."/>
            <person name="Albert R."/>
            <person name="Binder M."/>
            <person name="Bloem J."/>
            <person name="Labutti K."/>
            <person name="Salamov A."/>
            <person name="Andreopoulos B."/>
            <person name="Baker S."/>
            <person name="Barry K."/>
            <person name="Bills G."/>
            <person name="Bluhm B."/>
            <person name="Cannon C."/>
            <person name="Castanera R."/>
            <person name="Culley D."/>
            <person name="Daum C."/>
            <person name="Ezra D."/>
            <person name="Gonzalez J."/>
            <person name="Henrissat B."/>
            <person name="Kuo A."/>
            <person name="Liang C."/>
            <person name="Lipzen A."/>
            <person name="Lutzoni F."/>
            <person name="Magnuson J."/>
            <person name="Mondo S."/>
            <person name="Nolan M."/>
            <person name="Ohm R."/>
            <person name="Pangilinan J."/>
            <person name="Park H.-J."/>
            <person name="Ramirez L."/>
            <person name="Alfaro M."/>
            <person name="Sun H."/>
            <person name="Tritt A."/>
            <person name="Yoshinaga Y."/>
            <person name="Zwiers L.-H."/>
            <person name="Turgeon B."/>
            <person name="Goodwin S."/>
            <person name="Spatafora J."/>
            <person name="Crous P."/>
            <person name="Grigoriev I."/>
        </authorList>
    </citation>
    <scope>NUCLEOTIDE SEQUENCE</scope>
    <source>
        <strain evidence="2">ATCC 74209</strain>
    </source>
</reference>
<name>A0A9P4MQI8_9PLEO</name>
<dbReference type="PANTHER" id="PTHR38166:SF1">
    <property type="entry name" value="C2H2-TYPE DOMAIN-CONTAINING PROTEIN"/>
    <property type="match status" value="1"/>
</dbReference>
<feature type="compositionally biased region" description="Basic and acidic residues" evidence="1">
    <location>
        <begin position="118"/>
        <end position="143"/>
    </location>
</feature>
<dbReference type="AlphaFoldDB" id="A0A9P4MQI8"/>
<comment type="caution">
    <text evidence="2">The sequence shown here is derived from an EMBL/GenBank/DDBJ whole genome shotgun (WGS) entry which is preliminary data.</text>
</comment>
<organism evidence="2 3">
    <name type="scientific">Delitschia confertaspora ATCC 74209</name>
    <dbReference type="NCBI Taxonomy" id="1513339"/>
    <lineage>
        <taxon>Eukaryota</taxon>
        <taxon>Fungi</taxon>
        <taxon>Dikarya</taxon>
        <taxon>Ascomycota</taxon>
        <taxon>Pezizomycotina</taxon>
        <taxon>Dothideomycetes</taxon>
        <taxon>Pleosporomycetidae</taxon>
        <taxon>Pleosporales</taxon>
        <taxon>Delitschiaceae</taxon>
        <taxon>Delitschia</taxon>
    </lineage>
</organism>
<feature type="region of interest" description="Disordered" evidence="1">
    <location>
        <begin position="112"/>
        <end position="161"/>
    </location>
</feature>
<evidence type="ECO:0008006" key="4">
    <source>
        <dbReference type="Google" id="ProtNLM"/>
    </source>
</evidence>